<keyword evidence="2" id="KW-1133">Transmembrane helix</keyword>
<dbReference type="Proteomes" id="UP001229952">
    <property type="component" value="Chromosome"/>
</dbReference>
<feature type="compositionally biased region" description="Polar residues" evidence="1">
    <location>
        <begin position="78"/>
        <end position="87"/>
    </location>
</feature>
<dbReference type="EMBL" id="CP120992">
    <property type="protein sequence ID" value="WLQ41193.1"/>
    <property type="molecule type" value="Genomic_DNA"/>
</dbReference>
<feature type="transmembrane region" description="Helical" evidence="2">
    <location>
        <begin position="12"/>
        <end position="32"/>
    </location>
</feature>
<gene>
    <name evidence="3" type="ORF">P8A22_15075</name>
</gene>
<organism evidence="3 4">
    <name type="scientific">Streptomyces laculatispora</name>
    <dbReference type="NCBI Taxonomy" id="887464"/>
    <lineage>
        <taxon>Bacteria</taxon>
        <taxon>Bacillati</taxon>
        <taxon>Actinomycetota</taxon>
        <taxon>Actinomycetes</taxon>
        <taxon>Kitasatosporales</taxon>
        <taxon>Streptomycetaceae</taxon>
        <taxon>Streptomyces</taxon>
    </lineage>
</organism>
<evidence type="ECO:0000313" key="4">
    <source>
        <dbReference type="Proteomes" id="UP001229952"/>
    </source>
</evidence>
<keyword evidence="2" id="KW-0472">Membrane</keyword>
<name>A0ABY9I2U7_9ACTN</name>
<evidence type="ECO:0000256" key="2">
    <source>
        <dbReference type="SAM" id="Phobius"/>
    </source>
</evidence>
<proteinExistence type="predicted"/>
<feature type="transmembrane region" description="Helical" evidence="2">
    <location>
        <begin position="38"/>
        <end position="58"/>
    </location>
</feature>
<reference evidence="3 4" key="1">
    <citation type="submission" date="2023-03" db="EMBL/GenBank/DDBJ databases">
        <title>Isolation and description of six Streptomyces strains from soil environments, able to metabolize different microbial glucans.</title>
        <authorList>
            <person name="Widen T."/>
            <person name="Larsbrink J."/>
        </authorList>
    </citation>
    <scope>NUCLEOTIDE SEQUENCE [LARGE SCALE GENOMIC DNA]</scope>
    <source>
        <strain evidence="3 4">Mut2</strain>
    </source>
</reference>
<evidence type="ECO:0000256" key="1">
    <source>
        <dbReference type="SAM" id="MobiDB-lite"/>
    </source>
</evidence>
<protein>
    <recommendedName>
        <fullName evidence="5">Integral membrane protein</fullName>
    </recommendedName>
</protein>
<sequence length="87" mass="9543">MLRHEIRPGRAVAGMVMLGLAAGYAADAAGLWHVPWTFFVALFAGGLWIAVLTTWVSYRIRRRRDARRASTEKDAAPPSSSGSQAMR</sequence>
<evidence type="ECO:0008006" key="5">
    <source>
        <dbReference type="Google" id="ProtNLM"/>
    </source>
</evidence>
<keyword evidence="4" id="KW-1185">Reference proteome</keyword>
<keyword evidence="2" id="KW-0812">Transmembrane</keyword>
<accession>A0ABY9I2U7</accession>
<feature type="region of interest" description="Disordered" evidence="1">
    <location>
        <begin position="63"/>
        <end position="87"/>
    </location>
</feature>
<evidence type="ECO:0000313" key="3">
    <source>
        <dbReference type="EMBL" id="WLQ41193.1"/>
    </source>
</evidence>